<feature type="compositionally biased region" description="Basic and acidic residues" evidence="8">
    <location>
        <begin position="803"/>
        <end position="821"/>
    </location>
</feature>
<protein>
    <submittedName>
        <fullName evidence="9">Uncharacterized protein</fullName>
    </submittedName>
</protein>
<evidence type="ECO:0000313" key="10">
    <source>
        <dbReference type="Proteomes" id="UP001443914"/>
    </source>
</evidence>
<feature type="compositionally biased region" description="Basic and acidic residues" evidence="8">
    <location>
        <begin position="372"/>
        <end position="392"/>
    </location>
</feature>
<comment type="subcellular location">
    <subcellularLocation>
        <location evidence="1">Nucleus</location>
    </subcellularLocation>
</comment>
<keyword evidence="4" id="KW-0498">Mitosis</keyword>
<feature type="compositionally biased region" description="Basic residues" evidence="8">
    <location>
        <begin position="927"/>
        <end position="936"/>
    </location>
</feature>
<dbReference type="PANTHER" id="PTHR12663">
    <property type="entry name" value="ANDROGEN INDUCED INHIBITOR OF PROLIFERATION AS3 / PDS5-RELATED"/>
    <property type="match status" value="1"/>
</dbReference>
<feature type="compositionally biased region" description="Basic and acidic residues" evidence="8">
    <location>
        <begin position="524"/>
        <end position="544"/>
    </location>
</feature>
<dbReference type="Proteomes" id="UP001443914">
    <property type="component" value="Unassembled WGS sequence"/>
</dbReference>
<organism evidence="9 10">
    <name type="scientific">Saponaria officinalis</name>
    <name type="common">Common soapwort</name>
    <name type="synonym">Lychnis saponaria</name>
    <dbReference type="NCBI Taxonomy" id="3572"/>
    <lineage>
        <taxon>Eukaryota</taxon>
        <taxon>Viridiplantae</taxon>
        <taxon>Streptophyta</taxon>
        <taxon>Embryophyta</taxon>
        <taxon>Tracheophyta</taxon>
        <taxon>Spermatophyta</taxon>
        <taxon>Magnoliopsida</taxon>
        <taxon>eudicotyledons</taxon>
        <taxon>Gunneridae</taxon>
        <taxon>Pentapetalae</taxon>
        <taxon>Caryophyllales</taxon>
        <taxon>Caryophyllaceae</taxon>
        <taxon>Caryophylleae</taxon>
        <taxon>Saponaria</taxon>
    </lineage>
</organism>
<feature type="region of interest" description="Disordered" evidence="8">
    <location>
        <begin position="735"/>
        <end position="936"/>
    </location>
</feature>
<feature type="compositionally biased region" description="Polar residues" evidence="8">
    <location>
        <begin position="346"/>
        <end position="363"/>
    </location>
</feature>
<feature type="compositionally biased region" description="Basic and acidic residues" evidence="8">
    <location>
        <begin position="499"/>
        <end position="516"/>
    </location>
</feature>
<dbReference type="GO" id="GO:0005634">
    <property type="term" value="C:nucleus"/>
    <property type="evidence" value="ECO:0007669"/>
    <property type="project" value="UniProtKB-SubCell"/>
</dbReference>
<comment type="caution">
    <text evidence="9">The sequence shown here is derived from an EMBL/GenBank/DDBJ whole genome shotgun (WGS) entry which is preliminary data.</text>
</comment>
<evidence type="ECO:0000313" key="9">
    <source>
        <dbReference type="EMBL" id="KAK9699892.1"/>
    </source>
</evidence>
<dbReference type="Pfam" id="PF20168">
    <property type="entry name" value="PDS5"/>
    <property type="match status" value="1"/>
</dbReference>
<accession>A0AAW1J9W8</accession>
<evidence type="ECO:0000256" key="8">
    <source>
        <dbReference type="SAM" id="MobiDB-lite"/>
    </source>
</evidence>
<evidence type="ECO:0000256" key="1">
    <source>
        <dbReference type="ARBA" id="ARBA00004123"/>
    </source>
</evidence>
<feature type="compositionally biased region" description="Low complexity" evidence="8">
    <location>
        <begin position="773"/>
        <end position="794"/>
    </location>
</feature>
<dbReference type="SUPFAM" id="SSF63748">
    <property type="entry name" value="Tudor/PWWP/MBT"/>
    <property type="match status" value="1"/>
</dbReference>
<evidence type="ECO:0000256" key="4">
    <source>
        <dbReference type="ARBA" id="ARBA00022776"/>
    </source>
</evidence>
<keyword evidence="6" id="KW-0539">Nucleus</keyword>
<feature type="compositionally biased region" description="Basic residues" evidence="8">
    <location>
        <begin position="621"/>
        <end position="635"/>
    </location>
</feature>
<dbReference type="GO" id="GO:0000785">
    <property type="term" value="C:chromatin"/>
    <property type="evidence" value="ECO:0007669"/>
    <property type="project" value="TreeGrafter"/>
</dbReference>
<feature type="region of interest" description="Disordered" evidence="8">
    <location>
        <begin position="334"/>
        <end position="676"/>
    </location>
</feature>
<name>A0AAW1J9W8_SAPOF</name>
<evidence type="ECO:0000256" key="2">
    <source>
        <dbReference type="ARBA" id="ARBA00022618"/>
    </source>
</evidence>
<dbReference type="EMBL" id="JBDFQZ010000008">
    <property type="protein sequence ID" value="KAK9699892.1"/>
    <property type="molecule type" value="Genomic_DNA"/>
</dbReference>
<dbReference type="GO" id="GO:0035825">
    <property type="term" value="P:homologous recombination"/>
    <property type="evidence" value="ECO:0007669"/>
    <property type="project" value="UniProtKB-ARBA"/>
</dbReference>
<evidence type="ECO:0000256" key="7">
    <source>
        <dbReference type="ARBA" id="ARBA00023306"/>
    </source>
</evidence>
<feature type="compositionally biased region" description="Polar residues" evidence="8">
    <location>
        <begin position="476"/>
        <end position="493"/>
    </location>
</feature>
<dbReference type="GO" id="GO:0007064">
    <property type="term" value="P:mitotic sister chromatid cohesion"/>
    <property type="evidence" value="ECO:0007669"/>
    <property type="project" value="InterPro"/>
</dbReference>
<dbReference type="EMBL" id="JBDFQZ010000008">
    <property type="protein sequence ID" value="KAK9699890.1"/>
    <property type="molecule type" value="Genomic_DNA"/>
</dbReference>
<evidence type="ECO:0000256" key="5">
    <source>
        <dbReference type="ARBA" id="ARBA00023204"/>
    </source>
</evidence>
<keyword evidence="3" id="KW-0227">DNA damage</keyword>
<dbReference type="AlphaFoldDB" id="A0AAW1J9W8"/>
<feature type="compositionally biased region" description="Basic and acidic residues" evidence="8">
    <location>
        <begin position="399"/>
        <end position="411"/>
    </location>
</feature>
<gene>
    <name evidence="9" type="ORF">RND81_08G202200</name>
</gene>
<dbReference type="Gene3D" id="2.30.30.140">
    <property type="match status" value="1"/>
</dbReference>
<reference evidence="9 10" key="1">
    <citation type="submission" date="2024-03" db="EMBL/GenBank/DDBJ databases">
        <title>WGS assembly of Saponaria officinalis var. Norfolk2.</title>
        <authorList>
            <person name="Jenkins J."/>
            <person name="Shu S."/>
            <person name="Grimwood J."/>
            <person name="Barry K."/>
            <person name="Goodstein D."/>
            <person name="Schmutz J."/>
            <person name="Leebens-Mack J."/>
            <person name="Osbourn A."/>
        </authorList>
    </citation>
    <scope>NUCLEOTIDE SEQUENCE [LARGE SCALE GENOMIC DNA]</scope>
    <source>
        <strain evidence="10">cv. Norfolk2</strain>
        <strain evidence="9">JIC</strain>
        <tissue evidence="9">Leaf</tissue>
    </source>
</reference>
<dbReference type="InterPro" id="IPR039776">
    <property type="entry name" value="Pds5"/>
</dbReference>
<proteinExistence type="predicted"/>
<keyword evidence="2" id="KW-0132">Cell division</keyword>
<dbReference type="GO" id="GO:0006281">
    <property type="term" value="P:DNA repair"/>
    <property type="evidence" value="ECO:0007669"/>
    <property type="project" value="UniProtKB-KW"/>
</dbReference>
<keyword evidence="7" id="KW-0131">Cell cycle</keyword>
<dbReference type="InterPro" id="IPR016024">
    <property type="entry name" value="ARM-type_fold"/>
</dbReference>
<dbReference type="SUPFAM" id="SSF48371">
    <property type="entry name" value="ARM repeat"/>
    <property type="match status" value="1"/>
</dbReference>
<feature type="compositionally biased region" description="Basic and acidic residues" evidence="8">
    <location>
        <begin position="435"/>
        <end position="458"/>
    </location>
</feature>
<dbReference type="GO" id="GO:0051301">
    <property type="term" value="P:cell division"/>
    <property type="evidence" value="ECO:0007669"/>
    <property type="project" value="UniProtKB-KW"/>
</dbReference>
<dbReference type="CDD" id="cd20404">
    <property type="entry name" value="Tudor_Agenet_AtEML-like"/>
    <property type="match status" value="1"/>
</dbReference>
<feature type="compositionally biased region" description="Polar residues" evidence="8">
    <location>
        <begin position="853"/>
        <end position="871"/>
    </location>
</feature>
<evidence type="ECO:0000256" key="3">
    <source>
        <dbReference type="ARBA" id="ARBA00022763"/>
    </source>
</evidence>
<feature type="compositionally biased region" description="Polar residues" evidence="8">
    <location>
        <begin position="412"/>
        <end position="424"/>
    </location>
</feature>
<sequence length="936" mass="101128">MEISEKELEKRLFDAGNKLLSPPSSTPELLTFLNLVGNLLAVVEQSPTESMKEALAPLTKALIAEELLRHLDVDVKVSVAACISDITRITAPDAPYEDDPMKEVFQLIVSSFEKLDDTLSRSYTKRITILETVAKVRSCVVMLDLQCDDLIVEMFQHFFKTIRDDHYEGIFSSMETIMTLVVEESEDISVDLLSPILNVLKKEGQEVLPIARQLGEKVIVNCASKLRPYLLPAIRSTGASLNDYIKAVTDVYQTGDEAVEPIDGDAANKNAGTTFRCNQADQNNLVDAPSEKAVEADGNNLVDAPSEKAAEADENNLVDTPSEKAAEVAMETLEDAPPSEEVGPSTAGSPKSIVSNGTLQTDNDYAVAANENSKEADLDTQGEKVESSKTVDDSEGSEEPPKYKPKQENSSRQKGQKPNSTKSSLELLYPAVSDRLTEDIKQEHQDDAVLTDDIRCDDTAEAADDEKSSGAPIPSPKTSDNECTGISSASPSVSLADETCSKKTERGENREDRIQESETVSSVDSEKGSDSKNKCDSQVKKEATVSESKLNMSPDKKTPLAPEPEEIVPDSAGDTKKEYDDMDELAGKSPQGLSHEEETEVGDSQLDVKKKPGQAKPTPAKSHKKKSAKDVKKKTVAVPKSAPKVTNYESDLEETLRSSSKRKRPSEGKESKTKVYGSELVGATVKVWWPVDKEFYQGVVDSFDPETKKHKILYDDGEIEILNLEEEKWQLINLSEGRANDGDGPDEVADETPKGKKAKTSTDLEAKRGKTVSSAKKSGASSSGSKATSKSGSKQDTAKIANKVKDETSKKGGKSDLDKSGKSAKVSKIGSKLINDTPKLTGKSKDDNMDSPKASTKSKPVTSKGASNSKSKTPKSVGKLSSGSSGKLKVGASTNHDDSDDESLESARTPEKPKGKSLSAMKSQKSPNKRKRSSKG</sequence>
<keyword evidence="10" id="KW-1185">Reference proteome</keyword>
<keyword evidence="5" id="KW-0234">DNA repair</keyword>
<feature type="compositionally biased region" description="Low complexity" evidence="8">
    <location>
        <begin position="875"/>
        <end position="891"/>
    </location>
</feature>
<evidence type="ECO:0000256" key="6">
    <source>
        <dbReference type="ARBA" id="ARBA00023242"/>
    </source>
</evidence>
<dbReference type="PANTHER" id="PTHR12663:SF3">
    <property type="entry name" value="SISTER CHROMATID COHESION PROTEIN PDS5 HOMOLOG C"/>
    <property type="match status" value="1"/>
</dbReference>